<dbReference type="SUPFAM" id="SSF55785">
    <property type="entry name" value="PYP-like sensor domain (PAS domain)"/>
    <property type="match status" value="1"/>
</dbReference>
<protein>
    <recommendedName>
        <fullName evidence="1">diguanylate cyclase</fullName>
        <ecNumber evidence="1">2.7.7.65</ecNumber>
    </recommendedName>
</protein>
<dbReference type="NCBIfam" id="TIGR00254">
    <property type="entry name" value="GGDEF"/>
    <property type="match status" value="1"/>
</dbReference>
<accession>A0A1P8JWE2</accession>
<dbReference type="InterPro" id="IPR029787">
    <property type="entry name" value="Nucleotide_cyclase"/>
</dbReference>
<dbReference type="Pfam" id="PF00990">
    <property type="entry name" value="GGDEF"/>
    <property type="match status" value="1"/>
</dbReference>
<dbReference type="InterPro" id="IPR035965">
    <property type="entry name" value="PAS-like_dom_sf"/>
</dbReference>
<dbReference type="PANTHER" id="PTHR45138:SF9">
    <property type="entry name" value="DIGUANYLATE CYCLASE DGCM-RELATED"/>
    <property type="match status" value="1"/>
</dbReference>
<evidence type="ECO:0000256" key="2">
    <source>
        <dbReference type="ARBA" id="ARBA00034247"/>
    </source>
</evidence>
<dbReference type="Gene3D" id="3.30.450.20">
    <property type="entry name" value="PAS domain"/>
    <property type="match status" value="1"/>
</dbReference>
<dbReference type="GO" id="GO:0043709">
    <property type="term" value="P:cell adhesion involved in single-species biofilm formation"/>
    <property type="evidence" value="ECO:0007669"/>
    <property type="project" value="TreeGrafter"/>
</dbReference>
<dbReference type="EC" id="2.7.7.65" evidence="1"/>
<dbReference type="Gene3D" id="3.30.70.270">
    <property type="match status" value="1"/>
</dbReference>
<dbReference type="InterPro" id="IPR043128">
    <property type="entry name" value="Rev_trsase/Diguanyl_cyclase"/>
</dbReference>
<comment type="catalytic activity">
    <reaction evidence="2">
        <text>2 GTP = 3',3'-c-di-GMP + 2 diphosphate</text>
        <dbReference type="Rhea" id="RHEA:24898"/>
        <dbReference type="ChEBI" id="CHEBI:33019"/>
        <dbReference type="ChEBI" id="CHEBI:37565"/>
        <dbReference type="ChEBI" id="CHEBI:58805"/>
        <dbReference type="EC" id="2.7.7.65"/>
    </reaction>
</comment>
<dbReference type="FunFam" id="3.30.70.270:FF:000001">
    <property type="entry name" value="Diguanylate cyclase domain protein"/>
    <property type="match status" value="1"/>
</dbReference>
<proteinExistence type="predicted"/>
<dbReference type="CDD" id="cd01949">
    <property type="entry name" value="GGDEF"/>
    <property type="match status" value="1"/>
</dbReference>
<sequence length="331" mass="35728">MTVSSEVASSLPWRRITDALGCGLLLVDQAGLVVHWNAWMAKHSGIASEAALGLTLEAAFGEPLTNPFKRALANVLRHKLPAVLSNVLHRDPLPLYRNPGVDTLRMPQSVMLMPIQAEDGGPLCLIQITDTSMFVKRERVLQSNSDRLSKEAVIDGLTGVYNRKYFNEKLPAELARCARQQQSMSLLMLDVDDFKKYNDNHGHPAGDRVLVAIITAAHSQLNRASDILARYGGEEFAMILTACDKAGALLVAERIRHAISELRIPHLHAGASEHVTVSLGAATSGPGAHCSPGELLDAADRALYQSKRGGRNTVHWLPGGAISQALPPPAA</sequence>
<evidence type="ECO:0000313" key="5">
    <source>
        <dbReference type="Proteomes" id="UP000186609"/>
    </source>
</evidence>
<name>A0A1P8JWE2_9BURK</name>
<dbReference type="OrthoDB" id="9813903at2"/>
<reference evidence="4 5" key="1">
    <citation type="submission" date="2017-01" db="EMBL/GenBank/DDBJ databases">
        <authorList>
            <person name="Mah S.A."/>
            <person name="Swanson W.J."/>
            <person name="Moy G.W."/>
            <person name="Vacquier V.D."/>
        </authorList>
    </citation>
    <scope>NUCLEOTIDE SEQUENCE [LARGE SCALE GENOMIC DNA]</scope>
    <source>
        <strain evidence="4 5">DCY110</strain>
    </source>
</reference>
<dbReference type="PROSITE" id="PS50887">
    <property type="entry name" value="GGDEF"/>
    <property type="match status" value="1"/>
</dbReference>
<dbReference type="InterPro" id="IPR000160">
    <property type="entry name" value="GGDEF_dom"/>
</dbReference>
<dbReference type="InterPro" id="IPR050469">
    <property type="entry name" value="Diguanylate_Cyclase"/>
</dbReference>
<dbReference type="GO" id="GO:0005886">
    <property type="term" value="C:plasma membrane"/>
    <property type="evidence" value="ECO:0007669"/>
    <property type="project" value="TreeGrafter"/>
</dbReference>
<dbReference type="PANTHER" id="PTHR45138">
    <property type="entry name" value="REGULATORY COMPONENTS OF SENSORY TRANSDUCTION SYSTEM"/>
    <property type="match status" value="1"/>
</dbReference>
<dbReference type="STRING" id="1842727.RD110_13510"/>
<organism evidence="4 5">
    <name type="scientific">Rhodoferax koreensis</name>
    <dbReference type="NCBI Taxonomy" id="1842727"/>
    <lineage>
        <taxon>Bacteria</taxon>
        <taxon>Pseudomonadati</taxon>
        <taxon>Pseudomonadota</taxon>
        <taxon>Betaproteobacteria</taxon>
        <taxon>Burkholderiales</taxon>
        <taxon>Comamonadaceae</taxon>
        <taxon>Rhodoferax</taxon>
    </lineage>
</organism>
<dbReference type="EMBL" id="CP019236">
    <property type="protein sequence ID" value="APW38086.1"/>
    <property type="molecule type" value="Genomic_DNA"/>
</dbReference>
<dbReference type="GO" id="GO:1902201">
    <property type="term" value="P:negative regulation of bacterial-type flagellum-dependent cell motility"/>
    <property type="evidence" value="ECO:0007669"/>
    <property type="project" value="TreeGrafter"/>
</dbReference>
<dbReference type="AlphaFoldDB" id="A0A1P8JWE2"/>
<feature type="domain" description="GGDEF" evidence="3">
    <location>
        <begin position="182"/>
        <end position="319"/>
    </location>
</feature>
<evidence type="ECO:0000256" key="1">
    <source>
        <dbReference type="ARBA" id="ARBA00012528"/>
    </source>
</evidence>
<dbReference type="Proteomes" id="UP000186609">
    <property type="component" value="Chromosome"/>
</dbReference>
<evidence type="ECO:0000259" key="3">
    <source>
        <dbReference type="PROSITE" id="PS50887"/>
    </source>
</evidence>
<dbReference type="SUPFAM" id="SSF55073">
    <property type="entry name" value="Nucleotide cyclase"/>
    <property type="match status" value="1"/>
</dbReference>
<dbReference type="GO" id="GO:0052621">
    <property type="term" value="F:diguanylate cyclase activity"/>
    <property type="evidence" value="ECO:0007669"/>
    <property type="project" value="UniProtKB-EC"/>
</dbReference>
<gene>
    <name evidence="4" type="ORF">RD110_13510</name>
</gene>
<dbReference type="KEGG" id="rhy:RD110_13510"/>
<evidence type="ECO:0000313" key="4">
    <source>
        <dbReference type="EMBL" id="APW38086.1"/>
    </source>
</evidence>
<dbReference type="RefSeq" id="WP_076199965.1">
    <property type="nucleotide sequence ID" value="NZ_CP019236.1"/>
</dbReference>
<dbReference type="SMART" id="SM00267">
    <property type="entry name" value="GGDEF"/>
    <property type="match status" value="1"/>
</dbReference>
<keyword evidence="5" id="KW-1185">Reference proteome</keyword>